<evidence type="ECO:0000259" key="6">
    <source>
        <dbReference type="PROSITE" id="PS50931"/>
    </source>
</evidence>
<feature type="domain" description="HTH lysR-type" evidence="6">
    <location>
        <begin position="1"/>
        <end position="59"/>
    </location>
</feature>
<feature type="region of interest" description="Disordered" evidence="5">
    <location>
        <begin position="288"/>
        <end position="339"/>
    </location>
</feature>
<accession>A0A949N5T5</accession>
<dbReference type="SUPFAM" id="SSF46785">
    <property type="entry name" value="Winged helix' DNA-binding domain"/>
    <property type="match status" value="1"/>
</dbReference>
<proteinExistence type="inferred from homology"/>
<dbReference type="PANTHER" id="PTHR30126">
    <property type="entry name" value="HTH-TYPE TRANSCRIPTIONAL REGULATOR"/>
    <property type="match status" value="1"/>
</dbReference>
<organism evidence="7 8">
    <name type="scientific">Streptomyces tardus</name>
    <dbReference type="NCBI Taxonomy" id="2780544"/>
    <lineage>
        <taxon>Bacteria</taxon>
        <taxon>Bacillati</taxon>
        <taxon>Actinomycetota</taxon>
        <taxon>Actinomycetes</taxon>
        <taxon>Kitasatosporales</taxon>
        <taxon>Streptomycetaceae</taxon>
        <taxon>Streptomyces</taxon>
    </lineage>
</organism>
<gene>
    <name evidence="7" type="ORF">JGS22_012125</name>
</gene>
<dbReference type="InterPro" id="IPR036390">
    <property type="entry name" value="WH_DNA-bd_sf"/>
</dbReference>
<evidence type="ECO:0000256" key="1">
    <source>
        <dbReference type="ARBA" id="ARBA00009437"/>
    </source>
</evidence>
<comment type="caution">
    <text evidence="7">The sequence shown here is derived from an EMBL/GenBank/DDBJ whole genome shotgun (WGS) entry which is preliminary data.</text>
</comment>
<feature type="compositionally biased region" description="Low complexity" evidence="5">
    <location>
        <begin position="303"/>
        <end position="339"/>
    </location>
</feature>
<evidence type="ECO:0000313" key="8">
    <source>
        <dbReference type="Proteomes" id="UP000694501"/>
    </source>
</evidence>
<name>A0A949N5T5_9ACTN</name>
<dbReference type="GO" id="GO:0000976">
    <property type="term" value="F:transcription cis-regulatory region binding"/>
    <property type="evidence" value="ECO:0007669"/>
    <property type="project" value="TreeGrafter"/>
</dbReference>
<sequence>MDLVAACRAFVHVSERGSFTLGAAAAQMSQSVASRRVAALEEHLGTRLLERSQRRTVLTAAGRELLPGARRLVRAAEVLEHEARAVAGRPLRLAVPVGCGAAALAGLVADARTRGVPLRLLVAPPPERAESLHTREARVALLAAPAEDAQWQVELGLAGVADPGVRKLYVETLRPRRRDTGPARRIWLQPEDDVPHVRDRLGRLCDALGLRPAQYATAEDLPAAAAEVYGTRDLLLCSWLEAEELGLHWRPLGELPLARGYVLGGGEQADVDRVHDRLGPVLARRLGADTPAPADIPAPADTPAPADSAAPTADAPDADAAVTAPADAPVPAATEETPR</sequence>
<protein>
    <submittedName>
        <fullName evidence="7">LysR family transcriptional regulator</fullName>
    </submittedName>
</protein>
<dbReference type="InterPro" id="IPR000847">
    <property type="entry name" value="LysR_HTH_N"/>
</dbReference>
<evidence type="ECO:0000256" key="5">
    <source>
        <dbReference type="SAM" id="MobiDB-lite"/>
    </source>
</evidence>
<keyword evidence="8" id="KW-1185">Reference proteome</keyword>
<dbReference type="Gene3D" id="1.10.10.10">
    <property type="entry name" value="Winged helix-like DNA-binding domain superfamily/Winged helix DNA-binding domain"/>
    <property type="match status" value="1"/>
</dbReference>
<dbReference type="RefSeq" id="WP_211042150.1">
    <property type="nucleotide sequence ID" value="NZ_JAELVF020000001.1"/>
</dbReference>
<comment type="similarity">
    <text evidence="1">Belongs to the LysR transcriptional regulatory family.</text>
</comment>
<evidence type="ECO:0000256" key="3">
    <source>
        <dbReference type="ARBA" id="ARBA00023125"/>
    </source>
</evidence>
<dbReference type="Proteomes" id="UP000694501">
    <property type="component" value="Unassembled WGS sequence"/>
</dbReference>
<keyword evidence="3" id="KW-0238">DNA-binding</keyword>
<dbReference type="AlphaFoldDB" id="A0A949N5T5"/>
<evidence type="ECO:0000256" key="2">
    <source>
        <dbReference type="ARBA" id="ARBA00023015"/>
    </source>
</evidence>
<dbReference type="InterPro" id="IPR036388">
    <property type="entry name" value="WH-like_DNA-bd_sf"/>
</dbReference>
<evidence type="ECO:0000313" key="7">
    <source>
        <dbReference type="EMBL" id="MBU7598342.1"/>
    </source>
</evidence>
<dbReference type="Pfam" id="PF00126">
    <property type="entry name" value="HTH_1"/>
    <property type="match status" value="1"/>
</dbReference>
<dbReference type="PROSITE" id="PS50931">
    <property type="entry name" value="HTH_LYSR"/>
    <property type="match status" value="1"/>
</dbReference>
<dbReference type="GO" id="GO:0003700">
    <property type="term" value="F:DNA-binding transcription factor activity"/>
    <property type="evidence" value="ECO:0007669"/>
    <property type="project" value="InterPro"/>
</dbReference>
<evidence type="ECO:0000256" key="4">
    <source>
        <dbReference type="ARBA" id="ARBA00023163"/>
    </source>
</evidence>
<keyword evidence="4" id="KW-0804">Transcription</keyword>
<dbReference type="EMBL" id="JAELVF020000001">
    <property type="protein sequence ID" value="MBU7598342.1"/>
    <property type="molecule type" value="Genomic_DNA"/>
</dbReference>
<reference evidence="7" key="1">
    <citation type="submission" date="2021-06" db="EMBL/GenBank/DDBJ databases">
        <title>Sequencing of actinobacteria type strains.</title>
        <authorList>
            <person name="Nguyen G.-S."/>
            <person name="Wentzel A."/>
        </authorList>
    </citation>
    <scope>NUCLEOTIDE SEQUENCE</scope>
    <source>
        <strain evidence="7">P38-E01</strain>
    </source>
</reference>
<dbReference type="PANTHER" id="PTHR30126:SF40">
    <property type="entry name" value="HTH-TYPE TRANSCRIPTIONAL REGULATOR GLTR"/>
    <property type="match status" value="1"/>
</dbReference>
<dbReference type="FunFam" id="1.10.10.10:FF:000001">
    <property type="entry name" value="LysR family transcriptional regulator"/>
    <property type="match status" value="1"/>
</dbReference>
<keyword evidence="2" id="KW-0805">Transcription regulation</keyword>